<dbReference type="PANTHER" id="PTHR31442:SF32">
    <property type="entry name" value="TWO-COMPONENT RESPONSE REGULATOR ORR21-LIKE"/>
    <property type="match status" value="1"/>
</dbReference>
<dbReference type="Pfam" id="PF00249">
    <property type="entry name" value="Myb_DNA-binding"/>
    <property type="match status" value="1"/>
</dbReference>
<evidence type="ECO:0000256" key="2">
    <source>
        <dbReference type="ARBA" id="ARBA00023015"/>
    </source>
</evidence>
<comment type="caution">
    <text evidence="8">The sequence shown here is derived from an EMBL/GenBank/DDBJ whole genome shotgun (WGS) entry which is preliminary data.</text>
</comment>
<evidence type="ECO:0000256" key="1">
    <source>
        <dbReference type="ARBA" id="ARBA00004123"/>
    </source>
</evidence>
<dbReference type="NCBIfam" id="TIGR01557">
    <property type="entry name" value="myb_SHAQKYF"/>
    <property type="match status" value="1"/>
</dbReference>
<dbReference type="FunFam" id="1.10.10.60:FF:000007">
    <property type="entry name" value="Two-component response regulator"/>
    <property type="match status" value="1"/>
</dbReference>
<dbReference type="AlphaFoldDB" id="S8D9N5"/>
<dbReference type="InterPro" id="IPR009057">
    <property type="entry name" value="Homeodomain-like_sf"/>
</dbReference>
<organism evidence="8 9">
    <name type="scientific">Genlisea aurea</name>
    <dbReference type="NCBI Taxonomy" id="192259"/>
    <lineage>
        <taxon>Eukaryota</taxon>
        <taxon>Viridiplantae</taxon>
        <taxon>Streptophyta</taxon>
        <taxon>Embryophyta</taxon>
        <taxon>Tracheophyta</taxon>
        <taxon>Spermatophyta</taxon>
        <taxon>Magnoliopsida</taxon>
        <taxon>eudicotyledons</taxon>
        <taxon>Gunneridae</taxon>
        <taxon>Pentapetalae</taxon>
        <taxon>asterids</taxon>
        <taxon>lamiids</taxon>
        <taxon>Lamiales</taxon>
        <taxon>Lentibulariaceae</taxon>
        <taxon>Genlisea</taxon>
    </lineage>
</organism>
<protein>
    <recommendedName>
        <fullName evidence="10">Response regulatory domain-containing protein</fullName>
    </recommendedName>
</protein>
<dbReference type="SUPFAM" id="SSF46689">
    <property type="entry name" value="Homeodomain-like"/>
    <property type="match status" value="1"/>
</dbReference>
<evidence type="ECO:0000259" key="7">
    <source>
        <dbReference type="PROSITE" id="PS51294"/>
    </source>
</evidence>
<comment type="subcellular location">
    <subcellularLocation>
        <location evidence="1">Nucleus</location>
    </subcellularLocation>
</comment>
<dbReference type="PANTHER" id="PTHR31442">
    <property type="entry name" value="HOMEODOMAIN-LIKE SUPERFAMILY PROTEIN-RELATED"/>
    <property type="match status" value="1"/>
</dbReference>
<evidence type="ECO:0008006" key="10">
    <source>
        <dbReference type="Google" id="ProtNLM"/>
    </source>
</evidence>
<dbReference type="GO" id="GO:0003700">
    <property type="term" value="F:DNA-binding transcription factor activity"/>
    <property type="evidence" value="ECO:0007669"/>
    <property type="project" value="InterPro"/>
</dbReference>
<evidence type="ECO:0000256" key="5">
    <source>
        <dbReference type="PROSITE-ProRule" id="PRU00169"/>
    </source>
</evidence>
<sequence>VEQVSLARDAIDVLRAGKTRFHLIIANINSPDGQFLQLVQQAATTETPIILTTSWNEDPLHVRQAIELGAFMYLAKPLKSETMANMWQHLLREDLRRKRDAEIFAKSADDSFGGIEKERRRRLKREGDDVAAPAKEVKRKECTEWTAELHDKFMAAVQQLGEGRCFPKEILELMNVPGLTRMQVASHLQKCRNDNWRSPEERRA</sequence>
<keyword evidence="9" id="KW-1185">Reference proteome</keyword>
<dbReference type="InterPro" id="IPR044841">
    <property type="entry name" value="LUX/BOA-like"/>
</dbReference>
<keyword evidence="2" id="KW-0805">Transcription regulation</keyword>
<dbReference type="EMBL" id="AUSU01000135">
    <property type="protein sequence ID" value="EPS74246.1"/>
    <property type="molecule type" value="Genomic_DNA"/>
</dbReference>
<dbReference type="Proteomes" id="UP000015453">
    <property type="component" value="Unassembled WGS sequence"/>
</dbReference>
<dbReference type="Gene3D" id="1.10.10.60">
    <property type="entry name" value="Homeodomain-like"/>
    <property type="match status" value="1"/>
</dbReference>
<dbReference type="GO" id="GO:0000160">
    <property type="term" value="P:phosphorelay signal transduction system"/>
    <property type="evidence" value="ECO:0007669"/>
    <property type="project" value="InterPro"/>
</dbReference>
<dbReference type="PROSITE" id="PS51294">
    <property type="entry name" value="HTH_MYB"/>
    <property type="match status" value="1"/>
</dbReference>
<dbReference type="InterPro" id="IPR017930">
    <property type="entry name" value="Myb_dom"/>
</dbReference>
<evidence type="ECO:0000313" key="9">
    <source>
        <dbReference type="Proteomes" id="UP000015453"/>
    </source>
</evidence>
<dbReference type="Gene3D" id="3.40.50.2300">
    <property type="match status" value="1"/>
</dbReference>
<dbReference type="OrthoDB" id="1675439at2759"/>
<feature type="non-terminal residue" evidence="8">
    <location>
        <position position="204"/>
    </location>
</feature>
<comment type="caution">
    <text evidence="5">Lacks conserved residue(s) required for the propagation of feature annotation.</text>
</comment>
<feature type="domain" description="Response regulatory" evidence="6">
    <location>
        <begin position="1"/>
        <end position="91"/>
    </location>
</feature>
<name>S8D9N5_9LAMI</name>
<keyword evidence="3" id="KW-0804">Transcription</keyword>
<dbReference type="SUPFAM" id="SSF52172">
    <property type="entry name" value="CheY-like"/>
    <property type="match status" value="1"/>
</dbReference>
<evidence type="ECO:0000313" key="8">
    <source>
        <dbReference type="EMBL" id="EPS74246.1"/>
    </source>
</evidence>
<evidence type="ECO:0000259" key="6">
    <source>
        <dbReference type="PROSITE" id="PS50110"/>
    </source>
</evidence>
<dbReference type="InterPro" id="IPR001005">
    <property type="entry name" value="SANT/Myb"/>
</dbReference>
<dbReference type="InterPro" id="IPR001789">
    <property type="entry name" value="Sig_transdc_resp-reg_receiver"/>
</dbReference>
<reference evidence="8 9" key="1">
    <citation type="journal article" date="2013" name="BMC Genomics">
        <title>The miniature genome of a carnivorous plant Genlisea aurea contains a low number of genes and short non-coding sequences.</title>
        <authorList>
            <person name="Leushkin E.V."/>
            <person name="Sutormin R.A."/>
            <person name="Nabieva E.R."/>
            <person name="Penin A.A."/>
            <person name="Kondrashov A.S."/>
            <person name="Logacheva M.D."/>
        </authorList>
    </citation>
    <scope>NUCLEOTIDE SEQUENCE [LARGE SCALE GENOMIC DNA]</scope>
</reference>
<dbReference type="InterPro" id="IPR011006">
    <property type="entry name" value="CheY-like_superfamily"/>
</dbReference>
<gene>
    <name evidence="8" type="ORF">M569_00513</name>
</gene>
<accession>S8D9N5</accession>
<feature type="non-terminal residue" evidence="8">
    <location>
        <position position="1"/>
    </location>
</feature>
<proteinExistence type="predicted"/>
<feature type="domain" description="HTH myb-type" evidence="7">
    <location>
        <begin position="145"/>
        <end position="196"/>
    </location>
</feature>
<dbReference type="InterPro" id="IPR006447">
    <property type="entry name" value="Myb_dom_plants"/>
</dbReference>
<keyword evidence="4" id="KW-0539">Nucleus</keyword>
<dbReference type="GO" id="GO:0005634">
    <property type="term" value="C:nucleus"/>
    <property type="evidence" value="ECO:0007669"/>
    <property type="project" value="UniProtKB-SubCell"/>
</dbReference>
<evidence type="ECO:0000256" key="3">
    <source>
        <dbReference type="ARBA" id="ARBA00023163"/>
    </source>
</evidence>
<dbReference type="PROSITE" id="PS50110">
    <property type="entry name" value="RESPONSE_REGULATORY"/>
    <property type="match status" value="1"/>
</dbReference>
<dbReference type="GO" id="GO:0003677">
    <property type="term" value="F:DNA binding"/>
    <property type="evidence" value="ECO:0007669"/>
    <property type="project" value="InterPro"/>
</dbReference>
<evidence type="ECO:0000256" key="4">
    <source>
        <dbReference type="ARBA" id="ARBA00023242"/>
    </source>
</evidence>